<dbReference type="InterPro" id="IPR023393">
    <property type="entry name" value="START-like_dom_sf"/>
</dbReference>
<dbReference type="Gene3D" id="3.30.530.20">
    <property type="match status" value="1"/>
</dbReference>
<evidence type="ECO:0000313" key="3">
    <source>
        <dbReference type="EMBL" id="BBI99516.1"/>
    </source>
</evidence>
<evidence type="ECO:0000313" key="4">
    <source>
        <dbReference type="Proteomes" id="UP001319121"/>
    </source>
</evidence>
<keyword evidence="3" id="KW-0830">Ubiquinone</keyword>
<dbReference type="PANTHER" id="PTHR12901">
    <property type="entry name" value="SPERM PROTEIN HOMOLOG"/>
    <property type="match status" value="1"/>
</dbReference>
<dbReference type="SUPFAM" id="SSF55961">
    <property type="entry name" value="Bet v1-like"/>
    <property type="match status" value="1"/>
</dbReference>
<dbReference type="Pfam" id="PF03364">
    <property type="entry name" value="Polyketide_cyc"/>
    <property type="match status" value="1"/>
</dbReference>
<dbReference type="PANTHER" id="PTHR12901:SF10">
    <property type="entry name" value="COENZYME Q-BINDING PROTEIN COQ10, MITOCHONDRIAL"/>
    <property type="match status" value="1"/>
</dbReference>
<dbReference type="CDD" id="cd07813">
    <property type="entry name" value="COQ10p_like"/>
    <property type="match status" value="1"/>
</dbReference>
<organism evidence="3 4">
    <name type="scientific">Ferrigenium kumadai</name>
    <dbReference type="NCBI Taxonomy" id="1682490"/>
    <lineage>
        <taxon>Bacteria</taxon>
        <taxon>Pseudomonadati</taxon>
        <taxon>Pseudomonadota</taxon>
        <taxon>Betaproteobacteria</taxon>
        <taxon>Nitrosomonadales</taxon>
        <taxon>Gallionellaceae</taxon>
        <taxon>Ferrigenium</taxon>
    </lineage>
</organism>
<dbReference type="AlphaFoldDB" id="A0AAN1W0C8"/>
<dbReference type="GO" id="GO:0045333">
    <property type="term" value="P:cellular respiration"/>
    <property type="evidence" value="ECO:0007669"/>
    <property type="project" value="InterPro"/>
</dbReference>
<gene>
    <name evidence="3" type="ORF">FGKAn22_12090</name>
</gene>
<feature type="domain" description="Coenzyme Q-binding protein COQ10 START" evidence="2">
    <location>
        <begin position="10"/>
        <end position="134"/>
    </location>
</feature>
<dbReference type="RefSeq" id="WP_212787086.1">
    <property type="nucleotide sequence ID" value="NZ_AP019536.1"/>
</dbReference>
<dbReference type="Proteomes" id="UP001319121">
    <property type="component" value="Chromosome"/>
</dbReference>
<dbReference type="GO" id="GO:0048039">
    <property type="term" value="F:ubiquinone binding"/>
    <property type="evidence" value="ECO:0007669"/>
    <property type="project" value="InterPro"/>
</dbReference>
<evidence type="ECO:0000259" key="2">
    <source>
        <dbReference type="Pfam" id="PF03364"/>
    </source>
</evidence>
<comment type="similarity">
    <text evidence="1">Belongs to the ribosome association toxin RatA family.</text>
</comment>
<dbReference type="KEGG" id="fku:FGKAn22_12090"/>
<protein>
    <submittedName>
        <fullName evidence="3">Ubiquinone-binding protein</fullName>
    </submittedName>
</protein>
<proteinExistence type="inferred from homology"/>
<dbReference type="InterPro" id="IPR044996">
    <property type="entry name" value="COQ10-like"/>
</dbReference>
<name>A0AAN1W0C8_9PROT</name>
<sequence>MALVEKTVLVAHSAEQMFNLVDRVEEYPQFLPWCGGASVVEQDGTTVHATVHIDYHHLKQHFTTENVRTPPYRIEMTLLDGPFQHLDGSWQFIPLSDEACKIEFRLHYEFSSKLLEKLVGPVFHFIANSFVDAFIHRAEKIYTDL</sequence>
<dbReference type="InterPro" id="IPR005031">
    <property type="entry name" value="COQ10_START"/>
</dbReference>
<dbReference type="EMBL" id="AP019536">
    <property type="protein sequence ID" value="BBI99516.1"/>
    <property type="molecule type" value="Genomic_DNA"/>
</dbReference>
<reference evidence="3 4" key="1">
    <citation type="submission" date="2019-03" db="EMBL/GenBank/DDBJ databases">
        <title>Complete genome sequence of Ferrigenium kumadai strain An22, a microaerophilic iron-oxidizing bacterium isolated from a paddy field soil.</title>
        <authorList>
            <person name="Watanabe T."/>
            <person name="Asakawa S."/>
        </authorList>
    </citation>
    <scope>NUCLEOTIDE SEQUENCE [LARGE SCALE GENOMIC DNA]</scope>
    <source>
        <strain evidence="3 4">An22</strain>
    </source>
</reference>
<evidence type="ECO:0000256" key="1">
    <source>
        <dbReference type="ARBA" id="ARBA00008918"/>
    </source>
</evidence>
<accession>A0AAN1W0C8</accession>
<keyword evidence="4" id="KW-1185">Reference proteome</keyword>